<evidence type="ECO:0000313" key="2">
    <source>
        <dbReference type="EMBL" id="QDR80937.1"/>
    </source>
</evidence>
<protein>
    <submittedName>
        <fullName evidence="2">Sporulation protein YqfD</fullName>
    </submittedName>
</protein>
<sequence>MIFNTKYLRGAVKIRITGIIPERFINLCISEQILLWGITKVDEDLIAWISLDDFFKIRPLVLRSNTRIQVLSHRGFPFVIKRAKRRKMLIAGAVLFIVLLNIMSSYVWFVDITGLKNMSESEIRYVARENGLKPGAVKGGLNTKSIEREILLNMPEVAWVGINFTGTRAVIEIVEKTMPKQETKAPAHIVATKDGVITEIIALAGQPAVTIGDTVKKGDLLIKGFIPAPAAPAAGEGQPPIISVPPELIRAKGIIKARIWYESYAEAELQQKTAARTGNRQAEVTLRIGGREVTFHAAAAQPFPESECEIIHKQLPLWRNSEIAVESTIKLYYEVNSNVTVRSSTEARDEAHAKAIQLVQNTIPETAQILARNYEILKTPEENIIRVKVNVETIEDIGQTINISQ</sequence>
<gene>
    <name evidence="2" type="ORF">SPTER_22800</name>
</gene>
<dbReference type="RefSeq" id="WP_144350488.1">
    <property type="nucleotide sequence ID" value="NZ_CP036259.1"/>
</dbReference>
<dbReference type="NCBIfam" id="TIGR02876">
    <property type="entry name" value="spore_yqfD"/>
    <property type="match status" value="1"/>
</dbReference>
<dbReference type="PIRSF" id="PIRSF029895">
    <property type="entry name" value="SpoIV"/>
    <property type="match status" value="1"/>
</dbReference>
<reference evidence="2 3" key="1">
    <citation type="submission" date="2019-02" db="EMBL/GenBank/DDBJ databases">
        <title>Closed genome of Sporomusa termitida DSM 4440.</title>
        <authorList>
            <person name="Poehlein A."/>
            <person name="Daniel R."/>
        </authorList>
    </citation>
    <scope>NUCLEOTIDE SEQUENCE [LARGE SCALE GENOMIC DNA]</scope>
    <source>
        <strain evidence="2 3">DSM 4440</strain>
    </source>
</reference>
<dbReference type="InterPro" id="IPR010690">
    <property type="entry name" value="YqfD"/>
</dbReference>
<evidence type="ECO:0000256" key="1">
    <source>
        <dbReference type="SAM" id="Phobius"/>
    </source>
</evidence>
<dbReference type="KEGG" id="sted:SPTER_22800"/>
<keyword evidence="1" id="KW-0812">Transmembrane</keyword>
<dbReference type="OrthoDB" id="1640349at2"/>
<keyword evidence="3" id="KW-1185">Reference proteome</keyword>
<dbReference type="Pfam" id="PF06898">
    <property type="entry name" value="YqfD"/>
    <property type="match status" value="1"/>
</dbReference>
<proteinExistence type="predicted"/>
<dbReference type="AlphaFoldDB" id="A0A517DUB6"/>
<accession>A0A517DUB6</accession>
<dbReference type="EMBL" id="CP036259">
    <property type="protein sequence ID" value="QDR80937.1"/>
    <property type="molecule type" value="Genomic_DNA"/>
</dbReference>
<dbReference type="Proteomes" id="UP000320776">
    <property type="component" value="Chromosome"/>
</dbReference>
<feature type="transmembrane region" description="Helical" evidence="1">
    <location>
        <begin position="88"/>
        <end position="109"/>
    </location>
</feature>
<evidence type="ECO:0000313" key="3">
    <source>
        <dbReference type="Proteomes" id="UP000320776"/>
    </source>
</evidence>
<organism evidence="2 3">
    <name type="scientific">Sporomusa termitida</name>
    <dbReference type="NCBI Taxonomy" id="2377"/>
    <lineage>
        <taxon>Bacteria</taxon>
        <taxon>Bacillati</taxon>
        <taxon>Bacillota</taxon>
        <taxon>Negativicutes</taxon>
        <taxon>Selenomonadales</taxon>
        <taxon>Sporomusaceae</taxon>
        <taxon>Sporomusa</taxon>
    </lineage>
</organism>
<name>A0A517DUB6_9FIRM</name>
<keyword evidence="1" id="KW-0472">Membrane</keyword>
<keyword evidence="1" id="KW-1133">Transmembrane helix</keyword>